<keyword evidence="5" id="KW-0449">Lipoprotein</keyword>
<accession>A0ABS4ITC2</accession>
<dbReference type="Proteomes" id="UP001519287">
    <property type="component" value="Unassembled WGS sequence"/>
</dbReference>
<protein>
    <submittedName>
        <fullName evidence="8">Aldouronate transport system substrate-binding protein</fullName>
    </submittedName>
</protein>
<keyword evidence="2 7" id="KW-0732">Signal</keyword>
<dbReference type="Pfam" id="PF13416">
    <property type="entry name" value="SBP_bac_8"/>
    <property type="match status" value="1"/>
</dbReference>
<gene>
    <name evidence="8" type="ORF">J2Z66_001729</name>
</gene>
<keyword evidence="1" id="KW-1003">Cell membrane</keyword>
<name>A0ABS4ITC2_9BACL</name>
<dbReference type="InterPro" id="IPR006059">
    <property type="entry name" value="SBP"/>
</dbReference>
<evidence type="ECO:0000256" key="7">
    <source>
        <dbReference type="SAM" id="SignalP"/>
    </source>
</evidence>
<dbReference type="PANTHER" id="PTHR43649">
    <property type="entry name" value="ARABINOSE-BINDING PROTEIN-RELATED"/>
    <property type="match status" value="1"/>
</dbReference>
<keyword evidence="3" id="KW-0472">Membrane</keyword>
<organism evidence="8 9">
    <name type="scientific">Paenibacillus eucommiae</name>
    <dbReference type="NCBI Taxonomy" id="1355755"/>
    <lineage>
        <taxon>Bacteria</taxon>
        <taxon>Bacillati</taxon>
        <taxon>Bacillota</taxon>
        <taxon>Bacilli</taxon>
        <taxon>Bacillales</taxon>
        <taxon>Paenibacillaceae</taxon>
        <taxon>Paenibacillus</taxon>
    </lineage>
</organism>
<dbReference type="PROSITE" id="PS51257">
    <property type="entry name" value="PROKAR_LIPOPROTEIN"/>
    <property type="match status" value="1"/>
</dbReference>
<reference evidence="8 9" key="1">
    <citation type="submission" date="2021-03" db="EMBL/GenBank/DDBJ databases">
        <title>Genomic Encyclopedia of Type Strains, Phase IV (KMG-IV): sequencing the most valuable type-strain genomes for metagenomic binning, comparative biology and taxonomic classification.</title>
        <authorList>
            <person name="Goeker M."/>
        </authorList>
    </citation>
    <scope>NUCLEOTIDE SEQUENCE [LARGE SCALE GENOMIC DNA]</scope>
    <source>
        <strain evidence="8 9">DSM 26048</strain>
    </source>
</reference>
<keyword evidence="9" id="KW-1185">Reference proteome</keyword>
<proteinExistence type="predicted"/>
<dbReference type="EMBL" id="JAGGLB010000004">
    <property type="protein sequence ID" value="MBP1990131.1"/>
    <property type="molecule type" value="Genomic_DNA"/>
</dbReference>
<evidence type="ECO:0000256" key="1">
    <source>
        <dbReference type="ARBA" id="ARBA00022475"/>
    </source>
</evidence>
<evidence type="ECO:0000313" key="9">
    <source>
        <dbReference type="Proteomes" id="UP001519287"/>
    </source>
</evidence>
<dbReference type="SUPFAM" id="SSF53850">
    <property type="entry name" value="Periplasmic binding protein-like II"/>
    <property type="match status" value="1"/>
</dbReference>
<feature type="chain" id="PRO_5045443859" evidence="7">
    <location>
        <begin position="21"/>
        <end position="523"/>
    </location>
</feature>
<evidence type="ECO:0000256" key="4">
    <source>
        <dbReference type="ARBA" id="ARBA00023139"/>
    </source>
</evidence>
<evidence type="ECO:0000313" key="8">
    <source>
        <dbReference type="EMBL" id="MBP1990131.1"/>
    </source>
</evidence>
<dbReference type="PANTHER" id="PTHR43649:SF33">
    <property type="entry name" value="POLYGALACTURONAN_RHAMNOGALACTURONAN-BINDING PROTEIN YTCQ"/>
    <property type="match status" value="1"/>
</dbReference>
<feature type="region of interest" description="Disordered" evidence="6">
    <location>
        <begin position="25"/>
        <end position="44"/>
    </location>
</feature>
<evidence type="ECO:0000256" key="5">
    <source>
        <dbReference type="ARBA" id="ARBA00023288"/>
    </source>
</evidence>
<feature type="signal peptide" evidence="7">
    <location>
        <begin position="1"/>
        <end position="20"/>
    </location>
</feature>
<dbReference type="RefSeq" id="WP_209970930.1">
    <property type="nucleotide sequence ID" value="NZ_JAGGLB010000004.1"/>
</dbReference>
<dbReference type="InterPro" id="IPR050490">
    <property type="entry name" value="Bact_solute-bd_prot1"/>
</dbReference>
<comment type="caution">
    <text evidence="8">The sequence shown here is derived from an EMBL/GenBank/DDBJ whole genome shotgun (WGS) entry which is preliminary data.</text>
</comment>
<keyword evidence="4" id="KW-0564">Palmitate</keyword>
<evidence type="ECO:0000256" key="6">
    <source>
        <dbReference type="SAM" id="MobiDB-lite"/>
    </source>
</evidence>
<evidence type="ECO:0000256" key="3">
    <source>
        <dbReference type="ARBA" id="ARBA00023136"/>
    </source>
</evidence>
<dbReference type="Gene3D" id="3.40.190.10">
    <property type="entry name" value="Periplasmic binding protein-like II"/>
    <property type="match status" value="2"/>
</dbReference>
<evidence type="ECO:0000256" key="2">
    <source>
        <dbReference type="ARBA" id="ARBA00022729"/>
    </source>
</evidence>
<feature type="compositionally biased region" description="Low complexity" evidence="6">
    <location>
        <begin position="31"/>
        <end position="44"/>
    </location>
</feature>
<sequence length="523" mass="58593">MIFKKVMAGVGVAVLLAGVAACGSKDKPAESGNPNSPSLSSGAAAETAKPKVSMKIIGNFASSNLSETDKLLFQSIEKATNTEIKFDIPPSTGYNERLQLSLTTGDFPDVVWFPSPSDAAFLKAVKDGVVVPIDEYLKKADNVKKYSYDVSWDALRVNGDGKVYGLPRTTVIRSDGYWLRKDWLDKLNIKLPDNNEITIDQMIDIMRKFSKEDPDGNGKNDTYGYGTAAGVDKSLKPIFQNELGLYGWQESGGGEYKYMNPQYDLNSNKYTKALELTAKLFKEGSIDPDSPSIDGAKTLERFQSGKTGIIEGFAGHYETFLNAGKEINPNFDLAYIFVKNEQGEMKGLGQGTGLWGFWAVTRNAKDPQRVIDLFDYMLSDKGWDTIYTGVEGQDYKVENNKRTYVEPPLETFVRKNMVRRANDYMFFINPAMSDDLKQKLIPNIEKAVKRIVLSKDRDFTPVIAKTPPYLDFNKKFSEVTTQIIIGDAQPSEYKKVLQEWNTKFGQTYLKEMNDFIGQMESKK</sequence>